<feature type="transmembrane region" description="Helical" evidence="1">
    <location>
        <begin position="53"/>
        <end position="75"/>
    </location>
</feature>
<keyword evidence="1" id="KW-0472">Membrane</keyword>
<organism evidence="2 3">
    <name type="scientific">Macrosiphum euphorbiae</name>
    <name type="common">potato aphid</name>
    <dbReference type="NCBI Taxonomy" id="13131"/>
    <lineage>
        <taxon>Eukaryota</taxon>
        <taxon>Metazoa</taxon>
        <taxon>Ecdysozoa</taxon>
        <taxon>Arthropoda</taxon>
        <taxon>Hexapoda</taxon>
        <taxon>Insecta</taxon>
        <taxon>Pterygota</taxon>
        <taxon>Neoptera</taxon>
        <taxon>Paraneoptera</taxon>
        <taxon>Hemiptera</taxon>
        <taxon>Sternorrhyncha</taxon>
        <taxon>Aphidomorpha</taxon>
        <taxon>Aphidoidea</taxon>
        <taxon>Aphididae</taxon>
        <taxon>Macrosiphini</taxon>
        <taxon>Macrosiphum</taxon>
    </lineage>
</organism>
<proteinExistence type="predicted"/>
<evidence type="ECO:0000313" key="2">
    <source>
        <dbReference type="EMBL" id="CAI6356747.1"/>
    </source>
</evidence>
<keyword evidence="3" id="KW-1185">Reference proteome</keyword>
<name>A0AAV0WME7_9HEMI</name>
<evidence type="ECO:0000313" key="3">
    <source>
        <dbReference type="Proteomes" id="UP001160148"/>
    </source>
</evidence>
<reference evidence="2 3" key="1">
    <citation type="submission" date="2023-01" db="EMBL/GenBank/DDBJ databases">
        <authorList>
            <person name="Whitehead M."/>
        </authorList>
    </citation>
    <scope>NUCLEOTIDE SEQUENCE [LARGE SCALE GENOMIC DNA]</scope>
</reference>
<dbReference type="EMBL" id="CARXXK010000002">
    <property type="protein sequence ID" value="CAI6356747.1"/>
    <property type="molecule type" value="Genomic_DNA"/>
</dbReference>
<sequence>MWLLASVATRPSGEVRSLKALSTAAMSESSANILIPQQPPFVLPYRYSLDASWGRYSVALISGLIMLSIFSQAVFWKVPILIRCTVEGKKKVFNASIRCHGASLLRIILRPMFVISSKDAMCGTMLKPTCAPRKVAASPSCSGITIQFPIFIVECLTPTRVGLANITD</sequence>
<accession>A0AAV0WME7</accession>
<dbReference type="Proteomes" id="UP001160148">
    <property type="component" value="Unassembled WGS sequence"/>
</dbReference>
<keyword evidence="1" id="KW-0812">Transmembrane</keyword>
<dbReference type="AlphaFoldDB" id="A0AAV0WME7"/>
<evidence type="ECO:0000256" key="1">
    <source>
        <dbReference type="SAM" id="Phobius"/>
    </source>
</evidence>
<gene>
    <name evidence="2" type="ORF">MEUPH1_LOCUS12448</name>
</gene>
<keyword evidence="1" id="KW-1133">Transmembrane helix</keyword>
<protein>
    <submittedName>
        <fullName evidence="2">Uncharacterized protein</fullName>
    </submittedName>
</protein>
<comment type="caution">
    <text evidence="2">The sequence shown here is derived from an EMBL/GenBank/DDBJ whole genome shotgun (WGS) entry which is preliminary data.</text>
</comment>